<keyword evidence="1" id="KW-0812">Transmembrane</keyword>
<name>A0ABV7KT92_PLAOK</name>
<evidence type="ECO:0000313" key="2">
    <source>
        <dbReference type="EMBL" id="MFC3212494.1"/>
    </source>
</evidence>
<sequence length="176" mass="21009">MSRGKEYQLSLLPMGIFLASGLLILLIGILAIAEAVQESAWQTIKAIGLTLVFPTPFIAYPIYLWRKRKAGKTFYWDEEGIVIDLQGNKVYWDEIEDIRFFRSYYIWFSKSTVIYPHYTHHEKIRERRKKWMPTPGHSIDWILIENPKDYHKNVMQAWKEKQKLDKNKWELGETEK</sequence>
<feature type="transmembrane region" description="Helical" evidence="1">
    <location>
        <begin position="12"/>
        <end position="32"/>
    </location>
</feature>
<dbReference type="RefSeq" id="WP_240633571.1">
    <property type="nucleotide sequence ID" value="NZ_JBHRUJ010000017.1"/>
</dbReference>
<protein>
    <submittedName>
        <fullName evidence="2">Uncharacterized protein</fullName>
    </submittedName>
</protein>
<organism evidence="2 3">
    <name type="scientific">Planomicrobium okeanokoites</name>
    <name type="common">Planococcus okeanokoites</name>
    <name type="synonym">Flavobacterium okeanokoites</name>
    <dbReference type="NCBI Taxonomy" id="244"/>
    <lineage>
        <taxon>Bacteria</taxon>
        <taxon>Bacillati</taxon>
        <taxon>Bacillota</taxon>
        <taxon>Bacilli</taxon>
        <taxon>Bacillales</taxon>
        <taxon>Caryophanaceae</taxon>
        <taxon>Planomicrobium</taxon>
    </lineage>
</organism>
<gene>
    <name evidence="2" type="ORF">ACFOEJ_15495</name>
</gene>
<evidence type="ECO:0000313" key="3">
    <source>
        <dbReference type="Proteomes" id="UP001595625"/>
    </source>
</evidence>
<evidence type="ECO:0000256" key="1">
    <source>
        <dbReference type="SAM" id="Phobius"/>
    </source>
</evidence>
<reference evidence="3" key="1">
    <citation type="journal article" date="2019" name="Int. J. Syst. Evol. Microbiol.">
        <title>The Global Catalogue of Microorganisms (GCM) 10K type strain sequencing project: providing services to taxonomists for standard genome sequencing and annotation.</title>
        <authorList>
            <consortium name="The Broad Institute Genomics Platform"/>
            <consortium name="The Broad Institute Genome Sequencing Center for Infectious Disease"/>
            <person name="Wu L."/>
            <person name="Ma J."/>
        </authorList>
    </citation>
    <scope>NUCLEOTIDE SEQUENCE [LARGE SCALE GENOMIC DNA]</scope>
    <source>
        <strain evidence="3">CCM 320</strain>
    </source>
</reference>
<keyword evidence="1" id="KW-0472">Membrane</keyword>
<comment type="caution">
    <text evidence="2">The sequence shown here is derived from an EMBL/GenBank/DDBJ whole genome shotgun (WGS) entry which is preliminary data.</text>
</comment>
<proteinExistence type="predicted"/>
<feature type="transmembrane region" description="Helical" evidence="1">
    <location>
        <begin position="44"/>
        <end position="65"/>
    </location>
</feature>
<keyword evidence="1" id="KW-1133">Transmembrane helix</keyword>
<dbReference type="Proteomes" id="UP001595625">
    <property type="component" value="Unassembled WGS sequence"/>
</dbReference>
<accession>A0ABV7KT92</accession>
<keyword evidence="3" id="KW-1185">Reference proteome</keyword>
<dbReference type="EMBL" id="JBHRUJ010000017">
    <property type="protein sequence ID" value="MFC3212494.1"/>
    <property type="molecule type" value="Genomic_DNA"/>
</dbReference>